<name>A0A4V3DEL4_9PROT</name>
<comment type="function">
    <text evidence="2">Membrane-anchoring subunit of succinate dehydrogenase (SDH).</text>
</comment>
<evidence type="ECO:0000256" key="5">
    <source>
        <dbReference type="ARBA" id="ARBA00011558"/>
    </source>
</evidence>
<dbReference type="GO" id="GO:0006099">
    <property type="term" value="P:tricarboxylic acid cycle"/>
    <property type="evidence" value="ECO:0007669"/>
    <property type="project" value="UniProtKB-UniPathway"/>
</dbReference>
<dbReference type="SUPFAM" id="SSF81343">
    <property type="entry name" value="Fumarate reductase respiratory complex transmembrane subunits"/>
    <property type="match status" value="1"/>
</dbReference>
<evidence type="ECO:0000313" key="20">
    <source>
        <dbReference type="Proteomes" id="UP000295783"/>
    </source>
</evidence>
<dbReference type="EMBL" id="SNYW01000008">
    <property type="protein sequence ID" value="TDQ82108.1"/>
    <property type="molecule type" value="Genomic_DNA"/>
</dbReference>
<dbReference type="AlphaFoldDB" id="A0A4V3DEL4"/>
<keyword evidence="11" id="KW-0349">Heme</keyword>
<evidence type="ECO:0000256" key="16">
    <source>
        <dbReference type="ARBA" id="ARBA00023004"/>
    </source>
</evidence>
<keyword evidence="9" id="KW-0997">Cell inner membrane</keyword>
<dbReference type="Pfam" id="PF01127">
    <property type="entry name" value="Sdh_cyt"/>
    <property type="match status" value="1"/>
</dbReference>
<protein>
    <recommendedName>
        <fullName evidence="6">Succinate dehydrogenase hydrophobic membrane anchor subunit</fullName>
    </recommendedName>
</protein>
<comment type="caution">
    <text evidence="19">The sequence shown here is derived from an EMBL/GenBank/DDBJ whole genome shotgun (WGS) entry which is preliminary data.</text>
</comment>
<comment type="subcellular location">
    <subcellularLocation>
        <location evidence="3">Cell inner membrane</location>
        <topology evidence="3">Multi-pass membrane protein</topology>
    </subcellularLocation>
</comment>
<evidence type="ECO:0000256" key="7">
    <source>
        <dbReference type="ARBA" id="ARBA00022448"/>
    </source>
</evidence>
<dbReference type="GO" id="GO:0017004">
    <property type="term" value="P:cytochrome complex assembly"/>
    <property type="evidence" value="ECO:0007669"/>
    <property type="project" value="TreeGrafter"/>
</dbReference>
<keyword evidence="13" id="KW-0479">Metal-binding</keyword>
<keyword evidence="15 18" id="KW-1133">Transmembrane helix</keyword>
<evidence type="ECO:0000256" key="2">
    <source>
        <dbReference type="ARBA" id="ARBA00004050"/>
    </source>
</evidence>
<keyword evidence="10" id="KW-0816">Tricarboxylic acid cycle</keyword>
<evidence type="ECO:0000256" key="17">
    <source>
        <dbReference type="ARBA" id="ARBA00023136"/>
    </source>
</evidence>
<dbReference type="PANTHER" id="PTHR38689:SF1">
    <property type="entry name" value="SUCCINATE DEHYDROGENASE HYDROPHOBIC MEMBRANE ANCHOR SUBUNIT"/>
    <property type="match status" value="1"/>
</dbReference>
<evidence type="ECO:0000256" key="10">
    <source>
        <dbReference type="ARBA" id="ARBA00022532"/>
    </source>
</evidence>
<evidence type="ECO:0000256" key="12">
    <source>
        <dbReference type="ARBA" id="ARBA00022692"/>
    </source>
</evidence>
<sequence>MAGRDENALRSHLGRARGLGSAHEGLHHWWAQRLTALALIPLSLWFVASVVCMAGADYAAVSQWLSQPFTVGALSLTILAVFYHAVLGLQVVIEDYIHGKALKLVLLVGLQFAGFGLAAAAIVSLLVIAFAG</sequence>
<evidence type="ECO:0000256" key="11">
    <source>
        <dbReference type="ARBA" id="ARBA00022617"/>
    </source>
</evidence>
<evidence type="ECO:0000256" key="8">
    <source>
        <dbReference type="ARBA" id="ARBA00022475"/>
    </source>
</evidence>
<comment type="pathway">
    <text evidence="4">Carbohydrate metabolism; tricarboxylic acid cycle.</text>
</comment>
<evidence type="ECO:0000256" key="18">
    <source>
        <dbReference type="SAM" id="Phobius"/>
    </source>
</evidence>
<dbReference type="OrthoDB" id="9809280at2"/>
<feature type="transmembrane region" description="Helical" evidence="18">
    <location>
        <begin position="68"/>
        <end position="92"/>
    </location>
</feature>
<evidence type="ECO:0000256" key="6">
    <source>
        <dbReference type="ARBA" id="ARBA00019425"/>
    </source>
</evidence>
<dbReference type="GO" id="GO:0046872">
    <property type="term" value="F:metal ion binding"/>
    <property type="evidence" value="ECO:0007669"/>
    <property type="project" value="UniProtKB-KW"/>
</dbReference>
<dbReference type="InterPro" id="IPR034804">
    <property type="entry name" value="SQR/QFR_C/D"/>
</dbReference>
<dbReference type="RefSeq" id="WP_133613416.1">
    <property type="nucleotide sequence ID" value="NZ_SNYW01000008.1"/>
</dbReference>
<keyword evidence="7" id="KW-0813">Transport</keyword>
<reference evidence="19 20" key="1">
    <citation type="submission" date="2019-03" db="EMBL/GenBank/DDBJ databases">
        <title>Genomic Encyclopedia of Type Strains, Phase III (KMG-III): the genomes of soil and plant-associated and newly described type strains.</title>
        <authorList>
            <person name="Whitman W."/>
        </authorList>
    </citation>
    <scope>NUCLEOTIDE SEQUENCE [LARGE SCALE GENOMIC DNA]</scope>
    <source>
        <strain evidence="19 20">CGMCC 1.7660</strain>
    </source>
</reference>
<dbReference type="UniPathway" id="UPA00223"/>
<keyword evidence="17 18" id="KW-0472">Membrane</keyword>
<evidence type="ECO:0000313" key="19">
    <source>
        <dbReference type="EMBL" id="TDQ82108.1"/>
    </source>
</evidence>
<evidence type="ECO:0000256" key="3">
    <source>
        <dbReference type="ARBA" id="ARBA00004429"/>
    </source>
</evidence>
<dbReference type="GO" id="GO:0009055">
    <property type="term" value="F:electron transfer activity"/>
    <property type="evidence" value="ECO:0007669"/>
    <property type="project" value="TreeGrafter"/>
</dbReference>
<comment type="subunit">
    <text evidence="5">Part of an enzyme complex containing four subunits: a flavoprotein, an iron-sulfur protein, plus two membrane-anchoring proteins, SdhC and SdhD.</text>
</comment>
<dbReference type="GO" id="GO:0005886">
    <property type="term" value="C:plasma membrane"/>
    <property type="evidence" value="ECO:0007669"/>
    <property type="project" value="UniProtKB-SubCell"/>
</dbReference>
<keyword evidence="20" id="KW-1185">Reference proteome</keyword>
<dbReference type="InterPro" id="IPR000701">
    <property type="entry name" value="SuccDH_FuR_B_TM-su"/>
</dbReference>
<evidence type="ECO:0000256" key="1">
    <source>
        <dbReference type="ARBA" id="ARBA00001971"/>
    </source>
</evidence>
<keyword evidence="16" id="KW-0408">Iron</keyword>
<dbReference type="CDD" id="cd03495">
    <property type="entry name" value="SQR_TypeC_SdhD_like"/>
    <property type="match status" value="1"/>
</dbReference>
<dbReference type="InterPro" id="IPR014312">
    <property type="entry name" value="Succ_DH_anchor"/>
</dbReference>
<dbReference type="Proteomes" id="UP000295783">
    <property type="component" value="Unassembled WGS sequence"/>
</dbReference>
<feature type="transmembrane region" description="Helical" evidence="18">
    <location>
        <begin position="34"/>
        <end position="56"/>
    </location>
</feature>
<accession>A0A4V3DEL4</accession>
<dbReference type="GO" id="GO:0020037">
    <property type="term" value="F:heme binding"/>
    <property type="evidence" value="ECO:0007669"/>
    <property type="project" value="InterPro"/>
</dbReference>
<evidence type="ECO:0000256" key="4">
    <source>
        <dbReference type="ARBA" id="ARBA00005163"/>
    </source>
</evidence>
<keyword evidence="14" id="KW-0249">Electron transport</keyword>
<evidence type="ECO:0000256" key="13">
    <source>
        <dbReference type="ARBA" id="ARBA00022723"/>
    </source>
</evidence>
<comment type="cofactor">
    <cofactor evidence="1">
        <name>heme</name>
        <dbReference type="ChEBI" id="CHEBI:30413"/>
    </cofactor>
</comment>
<feature type="transmembrane region" description="Helical" evidence="18">
    <location>
        <begin position="104"/>
        <end position="131"/>
    </location>
</feature>
<dbReference type="NCBIfam" id="TIGR02968">
    <property type="entry name" value="succ_dehyd_anc"/>
    <property type="match status" value="1"/>
</dbReference>
<evidence type="ECO:0000256" key="14">
    <source>
        <dbReference type="ARBA" id="ARBA00022982"/>
    </source>
</evidence>
<dbReference type="PANTHER" id="PTHR38689">
    <property type="entry name" value="SUCCINATE DEHYDROGENASE HYDROPHOBIC MEMBRANE ANCHOR SUBUNIT"/>
    <property type="match status" value="1"/>
</dbReference>
<keyword evidence="8" id="KW-1003">Cell membrane</keyword>
<keyword evidence="12 18" id="KW-0812">Transmembrane</keyword>
<proteinExistence type="predicted"/>
<organism evidence="19 20">
    <name type="scientific">Dongia mobilis</name>
    <dbReference type="NCBI Taxonomy" id="578943"/>
    <lineage>
        <taxon>Bacteria</taxon>
        <taxon>Pseudomonadati</taxon>
        <taxon>Pseudomonadota</taxon>
        <taxon>Alphaproteobacteria</taxon>
        <taxon>Rhodospirillales</taxon>
        <taxon>Dongiaceae</taxon>
        <taxon>Dongia</taxon>
    </lineage>
</organism>
<evidence type="ECO:0000256" key="15">
    <source>
        <dbReference type="ARBA" id="ARBA00022989"/>
    </source>
</evidence>
<gene>
    <name evidence="19" type="ORF">A8950_1928</name>
</gene>
<evidence type="ECO:0000256" key="9">
    <source>
        <dbReference type="ARBA" id="ARBA00022519"/>
    </source>
</evidence>
<dbReference type="Gene3D" id="1.20.1300.10">
    <property type="entry name" value="Fumarate reductase/succinate dehydrogenase, transmembrane subunit"/>
    <property type="match status" value="1"/>
</dbReference>